<dbReference type="Pfam" id="PF01923">
    <property type="entry name" value="Cob_adeno_trans"/>
    <property type="match status" value="1"/>
</dbReference>
<gene>
    <name evidence="6" type="ORF">NX722_18810</name>
</gene>
<keyword evidence="3 4" id="KW-0067">ATP-binding</keyword>
<comment type="caution">
    <text evidence="6">The sequence shown here is derived from an EMBL/GenBank/DDBJ whole genome shotgun (WGS) entry which is preliminary data.</text>
</comment>
<dbReference type="SUPFAM" id="SSF89028">
    <property type="entry name" value="Cobalamin adenosyltransferase-like"/>
    <property type="match status" value="1"/>
</dbReference>
<proteinExistence type="inferred from homology"/>
<comment type="pathway">
    <text evidence="4">Cofactor biosynthesis; adenosylcobalamin biosynthesis; adenosylcobalamin from cob(II)yrinate a,c-diamide: step 2/7.</text>
</comment>
<dbReference type="InterPro" id="IPR036451">
    <property type="entry name" value="CblAdoTrfase-like_sf"/>
</dbReference>
<evidence type="ECO:0000313" key="6">
    <source>
        <dbReference type="EMBL" id="MCW7554632.1"/>
    </source>
</evidence>
<evidence type="ECO:0000256" key="1">
    <source>
        <dbReference type="ARBA" id="ARBA00022679"/>
    </source>
</evidence>
<comment type="similarity">
    <text evidence="4">Belongs to the Cob(I)alamin adenosyltransferase family.</text>
</comment>
<feature type="domain" description="Cobalamin adenosyltransferase-like" evidence="5">
    <location>
        <begin position="13"/>
        <end position="177"/>
    </location>
</feature>
<evidence type="ECO:0000256" key="3">
    <source>
        <dbReference type="ARBA" id="ARBA00022840"/>
    </source>
</evidence>
<accession>A0ABT3MZ43</accession>
<dbReference type="Proteomes" id="UP001209854">
    <property type="component" value="Unassembled WGS sequence"/>
</dbReference>
<protein>
    <recommendedName>
        <fullName evidence="4">Corrinoid adenosyltransferase</fullName>
        <ecNumber evidence="4">2.5.1.17</ecNumber>
    </recommendedName>
    <alternativeName>
        <fullName evidence="4">Cob(II)alamin adenosyltransferase</fullName>
    </alternativeName>
    <alternativeName>
        <fullName evidence="4">Cob(II)yrinic acid a,c-diamide adenosyltransferase</fullName>
    </alternativeName>
    <alternativeName>
        <fullName evidence="4">Cobinamide/cobalamin adenosyltransferase</fullName>
    </alternativeName>
</protein>
<keyword evidence="7" id="KW-1185">Reference proteome</keyword>
<comment type="catalytic activity">
    <reaction evidence="4">
        <text>2 cob(II)yrinate a,c diamide + reduced [electron-transfer flavoprotein] + 2 ATP = 2 adenosylcob(III)yrinate a,c-diamide + 2 triphosphate + oxidized [electron-transfer flavoprotein] + 3 H(+)</text>
        <dbReference type="Rhea" id="RHEA:11528"/>
        <dbReference type="Rhea" id="RHEA-COMP:10685"/>
        <dbReference type="Rhea" id="RHEA-COMP:10686"/>
        <dbReference type="ChEBI" id="CHEBI:15378"/>
        <dbReference type="ChEBI" id="CHEBI:18036"/>
        <dbReference type="ChEBI" id="CHEBI:30616"/>
        <dbReference type="ChEBI" id="CHEBI:57692"/>
        <dbReference type="ChEBI" id="CHEBI:58307"/>
        <dbReference type="ChEBI" id="CHEBI:58503"/>
        <dbReference type="ChEBI" id="CHEBI:58537"/>
        <dbReference type="EC" id="2.5.1.17"/>
    </reaction>
</comment>
<evidence type="ECO:0000256" key="2">
    <source>
        <dbReference type="ARBA" id="ARBA00022741"/>
    </source>
</evidence>
<dbReference type="InterPro" id="IPR029499">
    <property type="entry name" value="PduO-typ"/>
</dbReference>
<sequence length="195" mass="21745">MTDKKQGYRLTRIYTRTGDKGTSRLGDGQVFSKSDARFEAIGTVDELNSWMGMLLNSLRPGGDVTAEQLSTIEQILHRLFDVGGELAMPGYQLIQEEHTKALERLIDELNGPLPPLTNFTLPGGGTTACHCHMVRTVARRSERCVVRLQESGVEINAPLLTYLNRLSDVMYVLSRHCARQNDGEVLWQASPKSKL</sequence>
<dbReference type="EMBL" id="JAPFCC010000001">
    <property type="protein sequence ID" value="MCW7554632.1"/>
    <property type="molecule type" value="Genomic_DNA"/>
</dbReference>
<comment type="catalytic activity">
    <reaction evidence="4">
        <text>2 cob(II)alamin + reduced [electron-transfer flavoprotein] + 2 ATP = 2 adenosylcob(III)alamin + 2 triphosphate + oxidized [electron-transfer flavoprotein] + 3 H(+)</text>
        <dbReference type="Rhea" id="RHEA:28671"/>
        <dbReference type="Rhea" id="RHEA-COMP:10685"/>
        <dbReference type="Rhea" id="RHEA-COMP:10686"/>
        <dbReference type="ChEBI" id="CHEBI:15378"/>
        <dbReference type="ChEBI" id="CHEBI:16304"/>
        <dbReference type="ChEBI" id="CHEBI:18036"/>
        <dbReference type="ChEBI" id="CHEBI:18408"/>
        <dbReference type="ChEBI" id="CHEBI:30616"/>
        <dbReference type="ChEBI" id="CHEBI:57692"/>
        <dbReference type="ChEBI" id="CHEBI:58307"/>
        <dbReference type="EC" id="2.5.1.17"/>
    </reaction>
</comment>
<evidence type="ECO:0000313" key="7">
    <source>
        <dbReference type="Proteomes" id="UP001209854"/>
    </source>
</evidence>
<dbReference type="EC" id="2.5.1.17" evidence="4"/>
<name>A0ABT3MZ43_9GAMM</name>
<dbReference type="NCBIfam" id="TIGR00636">
    <property type="entry name" value="PduO_Nterm"/>
    <property type="match status" value="1"/>
</dbReference>
<organism evidence="6 7">
    <name type="scientific">Endozoicomonas gorgoniicola</name>
    <dbReference type="NCBI Taxonomy" id="1234144"/>
    <lineage>
        <taxon>Bacteria</taxon>
        <taxon>Pseudomonadati</taxon>
        <taxon>Pseudomonadota</taxon>
        <taxon>Gammaproteobacteria</taxon>
        <taxon>Oceanospirillales</taxon>
        <taxon>Endozoicomonadaceae</taxon>
        <taxon>Endozoicomonas</taxon>
    </lineage>
</organism>
<dbReference type="Gene3D" id="1.20.1200.10">
    <property type="entry name" value="Cobalamin adenosyltransferase-like"/>
    <property type="match status" value="1"/>
</dbReference>
<keyword evidence="4" id="KW-0169">Cobalamin biosynthesis</keyword>
<dbReference type="PANTHER" id="PTHR12213">
    <property type="entry name" value="CORRINOID ADENOSYLTRANSFERASE"/>
    <property type="match status" value="1"/>
</dbReference>
<keyword evidence="2 4" id="KW-0547">Nucleotide-binding</keyword>
<dbReference type="RefSeq" id="WP_262564379.1">
    <property type="nucleotide sequence ID" value="NZ_JAPFCC010000001.1"/>
</dbReference>
<reference evidence="6 7" key="1">
    <citation type="submission" date="2022-10" db="EMBL/GenBank/DDBJ databases">
        <title>High-quality genome sequences of two octocoral-associated bacteria, Endozoicomonas euniceicola EF212 and Endozoicomonas gorgoniicola PS125.</title>
        <authorList>
            <person name="Chiou Y.-J."/>
            <person name="Chen Y.-H."/>
        </authorList>
    </citation>
    <scope>NUCLEOTIDE SEQUENCE [LARGE SCALE GENOMIC DNA]</scope>
    <source>
        <strain evidence="6 7">PS125</strain>
    </source>
</reference>
<evidence type="ECO:0000256" key="4">
    <source>
        <dbReference type="RuleBase" id="RU366026"/>
    </source>
</evidence>
<dbReference type="GO" id="GO:0008817">
    <property type="term" value="F:corrinoid adenosyltransferase activity"/>
    <property type="evidence" value="ECO:0007669"/>
    <property type="project" value="UniProtKB-EC"/>
</dbReference>
<dbReference type="PANTHER" id="PTHR12213:SF0">
    <property type="entry name" value="CORRINOID ADENOSYLTRANSFERASE MMAB"/>
    <property type="match status" value="1"/>
</dbReference>
<keyword evidence="1 4" id="KW-0808">Transferase</keyword>
<evidence type="ECO:0000259" key="5">
    <source>
        <dbReference type="Pfam" id="PF01923"/>
    </source>
</evidence>
<dbReference type="InterPro" id="IPR016030">
    <property type="entry name" value="CblAdoTrfase-like"/>
</dbReference>